<dbReference type="SUPFAM" id="SSF63829">
    <property type="entry name" value="Calcium-dependent phosphotriesterase"/>
    <property type="match status" value="1"/>
</dbReference>
<accession>A0A7V2AZP6</accession>
<organism evidence="1">
    <name type="scientific">Rhodothermus marinus</name>
    <name type="common">Rhodothermus obamensis</name>
    <dbReference type="NCBI Taxonomy" id="29549"/>
    <lineage>
        <taxon>Bacteria</taxon>
        <taxon>Pseudomonadati</taxon>
        <taxon>Rhodothermota</taxon>
        <taxon>Rhodothermia</taxon>
        <taxon>Rhodothermales</taxon>
        <taxon>Rhodothermaceae</taxon>
        <taxon>Rhodothermus</taxon>
    </lineage>
</organism>
<dbReference type="InterPro" id="IPR011042">
    <property type="entry name" value="6-blade_b-propeller_TolB-like"/>
</dbReference>
<dbReference type="AlphaFoldDB" id="A0A7V2AZP6"/>
<sequence length="299" mass="32865">MRYWSLLVAGGGAILIACQLTPNPNVTRWTLVELWQLHDSLARPESALFDAASGVIYVSNINGGPLEKDGNGFISRISPEGRLLEARWVSGLHAPKGMALSRGHLYVADIDTLVEIDVATGQITARYGAPGARFLNDVTVDTTGNVYVSDSQTHRIYRLQGDAMEVWLESPLLRSPNGLYALPTYLVVAAADNRAENPGAQRYLHAVFYAERTIRPFGATRPLGGLDAVEPANGGFFLSDWGAGRLFFYDVTIDSLQLLAEISQGTADFDYVPEQQRLYVPVMMSDRLIAYEVRPSKEE</sequence>
<reference evidence="1" key="1">
    <citation type="journal article" date="2020" name="mSystems">
        <title>Genome- and Community-Level Interaction Insights into Carbon Utilization and Element Cycling Functions of Hydrothermarchaeota in Hydrothermal Sediment.</title>
        <authorList>
            <person name="Zhou Z."/>
            <person name="Liu Y."/>
            <person name="Xu W."/>
            <person name="Pan J."/>
            <person name="Luo Z.H."/>
            <person name="Li M."/>
        </authorList>
    </citation>
    <scope>NUCLEOTIDE SEQUENCE [LARGE SCALE GENOMIC DNA]</scope>
    <source>
        <strain evidence="1">SpSt-143</strain>
    </source>
</reference>
<proteinExistence type="predicted"/>
<dbReference type="EMBL" id="DSGB01000004">
    <property type="protein sequence ID" value="HER95624.1"/>
    <property type="molecule type" value="Genomic_DNA"/>
</dbReference>
<dbReference type="Gene3D" id="2.120.10.30">
    <property type="entry name" value="TolB, C-terminal domain"/>
    <property type="match status" value="1"/>
</dbReference>
<name>A0A7V2AZP6_RHOMR</name>
<dbReference type="PROSITE" id="PS51257">
    <property type="entry name" value="PROKAR_LIPOPROTEIN"/>
    <property type="match status" value="1"/>
</dbReference>
<protein>
    <submittedName>
        <fullName evidence="1">Uncharacterized protein</fullName>
    </submittedName>
</protein>
<gene>
    <name evidence="1" type="ORF">ENO59_03780</name>
</gene>
<evidence type="ECO:0000313" key="1">
    <source>
        <dbReference type="EMBL" id="HER95624.1"/>
    </source>
</evidence>
<comment type="caution">
    <text evidence="1">The sequence shown here is derived from an EMBL/GenBank/DDBJ whole genome shotgun (WGS) entry which is preliminary data.</text>
</comment>